<keyword evidence="2" id="KW-0378">Hydrolase</keyword>
<evidence type="ECO:0000256" key="1">
    <source>
        <dbReference type="ARBA" id="ARBA00005953"/>
    </source>
</evidence>
<gene>
    <name evidence="3" type="ORF">METZ01_LOCUS32222</name>
</gene>
<evidence type="ECO:0000313" key="3">
    <source>
        <dbReference type="EMBL" id="SUZ79368.1"/>
    </source>
</evidence>
<dbReference type="GO" id="GO:0047617">
    <property type="term" value="F:fatty acyl-CoA hydrolase activity"/>
    <property type="evidence" value="ECO:0007669"/>
    <property type="project" value="TreeGrafter"/>
</dbReference>
<dbReference type="InterPro" id="IPR050563">
    <property type="entry name" value="4-hydroxybenzoyl-CoA_TE"/>
</dbReference>
<comment type="similarity">
    <text evidence="1">Belongs to the 4-hydroxybenzoyl-CoA thioesterase family.</text>
</comment>
<dbReference type="EMBL" id="UINC01001383">
    <property type="protein sequence ID" value="SUZ79368.1"/>
    <property type="molecule type" value="Genomic_DNA"/>
</dbReference>
<dbReference type="AlphaFoldDB" id="A0A381QKF0"/>
<accession>A0A381QKF0</accession>
<organism evidence="3">
    <name type="scientific">marine metagenome</name>
    <dbReference type="NCBI Taxonomy" id="408172"/>
    <lineage>
        <taxon>unclassified sequences</taxon>
        <taxon>metagenomes</taxon>
        <taxon>ecological metagenomes</taxon>
    </lineage>
</organism>
<dbReference type="PANTHER" id="PTHR31793:SF27">
    <property type="entry name" value="NOVEL THIOESTERASE SUPERFAMILY DOMAIN AND SAPOSIN A-TYPE DOMAIN CONTAINING PROTEIN (0610012H03RIK)"/>
    <property type="match status" value="1"/>
</dbReference>
<dbReference type="PANTHER" id="PTHR31793">
    <property type="entry name" value="4-HYDROXYBENZOYL-COA THIOESTERASE FAMILY MEMBER"/>
    <property type="match status" value="1"/>
</dbReference>
<dbReference type="Gene3D" id="3.10.129.10">
    <property type="entry name" value="Hotdog Thioesterase"/>
    <property type="match status" value="1"/>
</dbReference>
<sequence>MLGHLNHGTVVAYFEDVRIRHAKDLGLDAYNKNSFPFIVASMKLDFYKQIKHPKEVDIGIKVSRVGNKSFDYEYGLFLKDQTDCAVKCITTLVCFDYVAQKTVPVFDVIKEQME</sequence>
<dbReference type="CDD" id="cd00586">
    <property type="entry name" value="4HBT"/>
    <property type="match status" value="1"/>
</dbReference>
<reference evidence="3" key="1">
    <citation type="submission" date="2018-05" db="EMBL/GenBank/DDBJ databases">
        <authorList>
            <person name="Lanie J.A."/>
            <person name="Ng W.-L."/>
            <person name="Kazmierczak K.M."/>
            <person name="Andrzejewski T.M."/>
            <person name="Davidsen T.M."/>
            <person name="Wayne K.J."/>
            <person name="Tettelin H."/>
            <person name="Glass J.I."/>
            <person name="Rusch D."/>
            <person name="Podicherti R."/>
            <person name="Tsui H.-C.T."/>
            <person name="Winkler M.E."/>
        </authorList>
    </citation>
    <scope>NUCLEOTIDE SEQUENCE</scope>
</reference>
<proteinExistence type="inferred from homology"/>
<evidence type="ECO:0000256" key="2">
    <source>
        <dbReference type="ARBA" id="ARBA00022801"/>
    </source>
</evidence>
<dbReference type="Pfam" id="PF13279">
    <property type="entry name" value="4HBT_2"/>
    <property type="match status" value="1"/>
</dbReference>
<name>A0A381QKF0_9ZZZZ</name>
<dbReference type="InterPro" id="IPR029069">
    <property type="entry name" value="HotDog_dom_sf"/>
</dbReference>
<dbReference type="SUPFAM" id="SSF54637">
    <property type="entry name" value="Thioesterase/thiol ester dehydrase-isomerase"/>
    <property type="match status" value="1"/>
</dbReference>
<protein>
    <submittedName>
        <fullName evidence="3">Uncharacterized protein</fullName>
    </submittedName>
</protein>